<proteinExistence type="predicted"/>
<dbReference type="EMBL" id="BAAAPO010000026">
    <property type="protein sequence ID" value="GAA1792979.1"/>
    <property type="molecule type" value="Genomic_DNA"/>
</dbReference>
<name>A0ABN2LLN0_9MICO</name>
<evidence type="ECO:0000313" key="2">
    <source>
        <dbReference type="EMBL" id="GAA1792979.1"/>
    </source>
</evidence>
<feature type="region of interest" description="Disordered" evidence="1">
    <location>
        <begin position="131"/>
        <end position="151"/>
    </location>
</feature>
<sequence length="151" mass="15158">MAEYTDTEHETIRNSAFGAIALVSKADPGFFATFKESMAGSRAFTAAPPAVQELLKSGGFPSPPRGDAAEVERQVMDGLSQAMSILNAKDASAAQGYREVIEAAADAVANAAGGVADSEKAVIDKIRSALAGGGSGAGPAAPADGTQDSIV</sequence>
<dbReference type="Proteomes" id="UP001499938">
    <property type="component" value="Unassembled WGS sequence"/>
</dbReference>
<evidence type="ECO:0000256" key="1">
    <source>
        <dbReference type="SAM" id="MobiDB-lite"/>
    </source>
</evidence>
<keyword evidence="3" id="KW-1185">Reference proteome</keyword>
<accession>A0ABN2LLN0</accession>
<dbReference type="RefSeq" id="WP_344083613.1">
    <property type="nucleotide sequence ID" value="NZ_BAAAPO010000026.1"/>
</dbReference>
<protein>
    <submittedName>
        <fullName evidence="2">Uncharacterized protein</fullName>
    </submittedName>
</protein>
<reference evidence="2 3" key="1">
    <citation type="journal article" date="2019" name="Int. J. Syst. Evol. Microbiol.">
        <title>The Global Catalogue of Microorganisms (GCM) 10K type strain sequencing project: providing services to taxonomists for standard genome sequencing and annotation.</title>
        <authorList>
            <consortium name="The Broad Institute Genomics Platform"/>
            <consortium name="The Broad Institute Genome Sequencing Center for Infectious Disease"/>
            <person name="Wu L."/>
            <person name="Ma J."/>
        </authorList>
    </citation>
    <scope>NUCLEOTIDE SEQUENCE [LARGE SCALE GENOMIC DNA]</scope>
    <source>
        <strain evidence="2 3">JCM 15592</strain>
    </source>
</reference>
<evidence type="ECO:0000313" key="3">
    <source>
        <dbReference type="Proteomes" id="UP001499938"/>
    </source>
</evidence>
<organism evidence="2 3">
    <name type="scientific">Nostocoides veronense</name>
    <dbReference type="NCBI Taxonomy" id="330836"/>
    <lineage>
        <taxon>Bacteria</taxon>
        <taxon>Bacillati</taxon>
        <taxon>Actinomycetota</taxon>
        <taxon>Actinomycetes</taxon>
        <taxon>Micrococcales</taxon>
        <taxon>Intrasporangiaceae</taxon>
        <taxon>Nostocoides</taxon>
    </lineage>
</organism>
<gene>
    <name evidence="2" type="ORF">GCM10009811_17230</name>
</gene>
<comment type="caution">
    <text evidence="2">The sequence shown here is derived from an EMBL/GenBank/DDBJ whole genome shotgun (WGS) entry which is preliminary data.</text>
</comment>